<keyword evidence="3" id="KW-1185">Reference proteome</keyword>
<dbReference type="InterPro" id="IPR018490">
    <property type="entry name" value="cNMP-bd_dom_sf"/>
</dbReference>
<dbReference type="AlphaFoldDB" id="A0AA37J0F2"/>
<name>A0AA37J0F2_9FIRM</name>
<gene>
    <name evidence="2" type="ORF">JCM17207_22400</name>
</gene>
<dbReference type="InterPro" id="IPR000595">
    <property type="entry name" value="cNMP-bd_dom"/>
</dbReference>
<evidence type="ECO:0000259" key="1">
    <source>
        <dbReference type="PROSITE" id="PS50042"/>
    </source>
</evidence>
<sequence>MKRIDDPHQIQKLRAASGVCRLFDTPGLIFQAFSFEKGEYLVSPDRRMDWLLFLAEGAVRIYGIRENGSLLPVDRLNSPALLGDLEFTENGRSAFYAEACGRVICLALYVPAYRDALNRDLRFLHVLLHAYADKIKMFSAMDLTAATVEERVLLYMATACPDQELRGIEAAVLQLRCSRRQLQRVLQKLCAAGQVEKLGKGRYKLAGPQWTSVLSEGISERAIR</sequence>
<dbReference type="Pfam" id="PF00027">
    <property type="entry name" value="cNMP_binding"/>
    <property type="match status" value="1"/>
</dbReference>
<reference evidence="2" key="1">
    <citation type="journal article" date="2022" name="Int. J. Syst. Evol. Microbiol.">
        <title>Genome-based, phenotypic and chemotaxonomic classification of Faecalibacterium strains: proposal of three novel species Faecalibacterium duncaniae sp. nov., Faecalibacterium hattorii sp. nov. and Faecalibacterium gallinarum sp. nov. .</title>
        <authorList>
            <person name="Sakamoto M."/>
            <person name="Sakurai N."/>
            <person name="Tanno H."/>
            <person name="Iino T."/>
            <person name="Ohkuma M."/>
            <person name="Endo A."/>
        </authorList>
    </citation>
    <scope>NUCLEOTIDE SEQUENCE</scope>
    <source>
        <strain evidence="2">JCM 17207</strain>
    </source>
</reference>
<dbReference type="RefSeq" id="WP_238317824.1">
    <property type="nucleotide sequence ID" value="NZ_BQKV01000098.1"/>
</dbReference>
<dbReference type="Proteomes" id="UP001055185">
    <property type="component" value="Unassembled WGS sequence"/>
</dbReference>
<protein>
    <recommendedName>
        <fullName evidence="1">Cyclic nucleotide-binding domain-containing protein</fullName>
    </recommendedName>
</protein>
<dbReference type="CDD" id="cd00038">
    <property type="entry name" value="CAP_ED"/>
    <property type="match status" value="1"/>
</dbReference>
<comment type="caution">
    <text evidence="2">The sequence shown here is derived from an EMBL/GenBank/DDBJ whole genome shotgun (WGS) entry which is preliminary data.</text>
</comment>
<dbReference type="SUPFAM" id="SSF51206">
    <property type="entry name" value="cAMP-binding domain-like"/>
    <property type="match status" value="1"/>
</dbReference>
<dbReference type="EMBL" id="BQKV01000098">
    <property type="protein sequence ID" value="GJN65615.1"/>
    <property type="molecule type" value="Genomic_DNA"/>
</dbReference>
<dbReference type="PROSITE" id="PS50042">
    <property type="entry name" value="CNMP_BINDING_3"/>
    <property type="match status" value="1"/>
</dbReference>
<feature type="domain" description="Cyclic nucleotide-binding" evidence="1">
    <location>
        <begin position="35"/>
        <end position="134"/>
    </location>
</feature>
<accession>A0AA37J0F2</accession>
<dbReference type="InterPro" id="IPR014710">
    <property type="entry name" value="RmlC-like_jellyroll"/>
</dbReference>
<evidence type="ECO:0000313" key="2">
    <source>
        <dbReference type="EMBL" id="GJN65615.1"/>
    </source>
</evidence>
<dbReference type="Gene3D" id="2.60.120.10">
    <property type="entry name" value="Jelly Rolls"/>
    <property type="match status" value="1"/>
</dbReference>
<organism evidence="2 3">
    <name type="scientific">Faecalibacterium gallinarum</name>
    <dbReference type="NCBI Taxonomy" id="2903556"/>
    <lineage>
        <taxon>Bacteria</taxon>
        <taxon>Bacillati</taxon>
        <taxon>Bacillota</taxon>
        <taxon>Clostridia</taxon>
        <taxon>Eubacteriales</taxon>
        <taxon>Oscillospiraceae</taxon>
        <taxon>Faecalibacterium</taxon>
    </lineage>
</organism>
<evidence type="ECO:0000313" key="3">
    <source>
        <dbReference type="Proteomes" id="UP001055185"/>
    </source>
</evidence>
<proteinExistence type="predicted"/>